<dbReference type="PANTHER" id="PTHR35794:SF2">
    <property type="entry name" value="CELL DIVISION PROTEIN DIVIVA"/>
    <property type="match status" value="1"/>
</dbReference>
<dbReference type="InterPro" id="IPR019933">
    <property type="entry name" value="DivIVA_domain"/>
</dbReference>
<dbReference type="NCBIfam" id="TIGR03544">
    <property type="entry name" value="DivI1A_domain"/>
    <property type="match status" value="1"/>
</dbReference>
<evidence type="ECO:0000256" key="6">
    <source>
        <dbReference type="ARBA" id="ARBA00023306"/>
    </source>
</evidence>
<dbReference type="GO" id="GO:0051301">
    <property type="term" value="P:cell division"/>
    <property type="evidence" value="ECO:0007669"/>
    <property type="project" value="UniProtKB-KW"/>
</dbReference>
<evidence type="ECO:0000256" key="3">
    <source>
        <dbReference type="ARBA" id="ARBA00022490"/>
    </source>
</evidence>
<gene>
    <name evidence="8" type="ORF">S01H4_45504</name>
</gene>
<reference evidence="8" key="1">
    <citation type="journal article" date="2014" name="Front. Microbiol.">
        <title>High frequency of phylogenetically diverse reductive dehalogenase-homologous genes in deep subseafloor sedimentary metagenomes.</title>
        <authorList>
            <person name="Kawai M."/>
            <person name="Futagami T."/>
            <person name="Toyoda A."/>
            <person name="Takaki Y."/>
            <person name="Nishi S."/>
            <person name="Hori S."/>
            <person name="Arai W."/>
            <person name="Tsubouchi T."/>
            <person name="Morono Y."/>
            <person name="Uchiyama I."/>
            <person name="Ito T."/>
            <person name="Fujiyama A."/>
            <person name="Inagaki F."/>
            <person name="Takami H."/>
        </authorList>
    </citation>
    <scope>NUCLEOTIDE SEQUENCE</scope>
    <source>
        <strain evidence="8">Expedition CK06-06</strain>
    </source>
</reference>
<feature type="coiled-coil region" evidence="7">
    <location>
        <begin position="29"/>
        <end position="56"/>
    </location>
</feature>
<dbReference type="AlphaFoldDB" id="X1BV73"/>
<proteinExistence type="inferred from homology"/>
<comment type="subcellular location">
    <subcellularLocation>
        <location evidence="1">Cytoplasm</location>
    </subcellularLocation>
</comment>
<accession>X1BV73</accession>
<dbReference type="InterPro" id="IPR007793">
    <property type="entry name" value="DivIVA_fam"/>
</dbReference>
<sequence>MRITSIDIQEKQFHISLRGYNPEEVDTFLDAIAGELETLHKKNNDLERRLNEVELKRETGGEPTGGEPSEIRKIMETTLISAQKSAEEIIKAAKLESENIKIESEKKSDELVLKSQDEIREMLEDIQEIKKIQDKLNNSLTEIYNRLSSVLKTEKIYERPPAVEEDLSEKIVEEKEGVKGKHKEKKTESFANSEIADKFFDEENIISETLTASLLSIVVFTS</sequence>
<evidence type="ECO:0000256" key="1">
    <source>
        <dbReference type="ARBA" id="ARBA00004496"/>
    </source>
</evidence>
<name>X1BV73_9ZZZZ</name>
<dbReference type="GO" id="GO:0005737">
    <property type="term" value="C:cytoplasm"/>
    <property type="evidence" value="ECO:0007669"/>
    <property type="project" value="UniProtKB-SubCell"/>
</dbReference>
<protein>
    <recommendedName>
        <fullName evidence="9">DivIVA domain-containing protein</fullName>
    </recommendedName>
</protein>
<keyword evidence="3" id="KW-0963">Cytoplasm</keyword>
<evidence type="ECO:0000256" key="2">
    <source>
        <dbReference type="ARBA" id="ARBA00009008"/>
    </source>
</evidence>
<dbReference type="PANTHER" id="PTHR35794">
    <property type="entry name" value="CELL DIVISION PROTEIN DIVIVA"/>
    <property type="match status" value="1"/>
</dbReference>
<comment type="caution">
    <text evidence="8">The sequence shown here is derived from an EMBL/GenBank/DDBJ whole genome shotgun (WGS) entry which is preliminary data.</text>
</comment>
<evidence type="ECO:0000313" key="8">
    <source>
        <dbReference type="EMBL" id="GAG99674.1"/>
    </source>
</evidence>
<dbReference type="Pfam" id="PF05103">
    <property type="entry name" value="DivIVA"/>
    <property type="match status" value="1"/>
</dbReference>
<keyword evidence="5 7" id="KW-0175">Coiled coil</keyword>
<evidence type="ECO:0000256" key="7">
    <source>
        <dbReference type="SAM" id="Coils"/>
    </source>
</evidence>
<evidence type="ECO:0000256" key="4">
    <source>
        <dbReference type="ARBA" id="ARBA00022618"/>
    </source>
</evidence>
<organism evidence="8">
    <name type="scientific">marine sediment metagenome</name>
    <dbReference type="NCBI Taxonomy" id="412755"/>
    <lineage>
        <taxon>unclassified sequences</taxon>
        <taxon>metagenomes</taxon>
        <taxon>ecological metagenomes</taxon>
    </lineage>
</organism>
<comment type="similarity">
    <text evidence="2">Belongs to the DivIVA family.</text>
</comment>
<feature type="non-terminal residue" evidence="8">
    <location>
        <position position="222"/>
    </location>
</feature>
<keyword evidence="4" id="KW-0132">Cell division</keyword>
<dbReference type="EMBL" id="BART01025338">
    <property type="protein sequence ID" value="GAG99674.1"/>
    <property type="molecule type" value="Genomic_DNA"/>
</dbReference>
<evidence type="ECO:0000256" key="5">
    <source>
        <dbReference type="ARBA" id="ARBA00023054"/>
    </source>
</evidence>
<evidence type="ECO:0008006" key="9">
    <source>
        <dbReference type="Google" id="ProtNLM"/>
    </source>
</evidence>
<keyword evidence="6" id="KW-0131">Cell cycle</keyword>
<dbReference type="Gene3D" id="6.10.250.660">
    <property type="match status" value="1"/>
</dbReference>